<evidence type="ECO:0000256" key="1">
    <source>
        <dbReference type="ARBA" id="ARBA00004635"/>
    </source>
</evidence>
<evidence type="ECO:0000259" key="5">
    <source>
        <dbReference type="Pfam" id="PF07159"/>
    </source>
</evidence>
<dbReference type="GO" id="GO:0016020">
    <property type="term" value="C:membrane"/>
    <property type="evidence" value="ECO:0007669"/>
    <property type="project" value="UniProtKB-SubCell"/>
</dbReference>
<name>A0A0H5QKK4_9EUKA</name>
<dbReference type="PANTHER" id="PTHR12422">
    <property type="entry name" value="GH09096P"/>
    <property type="match status" value="1"/>
</dbReference>
<sequence length="309" mass="34839">MGILISYPVRYNVSDVFIDFETPKCSDERERAICSAAEDILAKSDSVLQSLERYDNCGTYIRKALSDPHPTAEMEAFEAVKASADIIRSFFEYSKAVSNISRELLTLLATGDEKSAFCSHQLAVKKFCLLLAFVLRFDELKMLHPSIQNDFSYYRRVLAKHTNDPNVKILDEEASFISLYVAQPIPMMAAVVKAVSNLYLSNPSVPQSLQLICNVCVDLLESKRFESEDINQLLTRTMVGAIILYDHISLEGGAFVKKSGINIKKAIQLTIKECSSDMTLPNMLRYFTLHFADESTPTVIRRLLDDLKH</sequence>
<protein>
    <recommendedName>
        <fullName evidence="5">CYRIA/CYRIB Rac1 binding domain-containing protein</fullName>
    </recommendedName>
</protein>
<dbReference type="AlphaFoldDB" id="A0A0H5QKK4"/>
<dbReference type="InterPro" id="IPR039789">
    <property type="entry name" value="CYRI"/>
</dbReference>
<feature type="domain" description="CYRIA/CYRIB Rac1 binding" evidence="5">
    <location>
        <begin position="15"/>
        <end position="301"/>
    </location>
</feature>
<dbReference type="GO" id="GO:0030833">
    <property type="term" value="P:regulation of actin filament polymerization"/>
    <property type="evidence" value="ECO:0007669"/>
    <property type="project" value="InterPro"/>
</dbReference>
<reference evidence="6" key="1">
    <citation type="submission" date="2015-04" db="EMBL/GenBank/DDBJ databases">
        <title>The genome sequence of the plant pathogenic Rhizarian Plasmodiophora brassicae reveals insights in its biotrophic life cycle and the origin of chitin synthesis.</title>
        <authorList>
            <person name="Schwelm A."/>
            <person name="Fogelqvist J."/>
            <person name="Knaust A."/>
            <person name="Julke S."/>
            <person name="Lilja T."/>
            <person name="Dhandapani V."/>
            <person name="Bonilla-Rosso G."/>
            <person name="Karlsson M."/>
            <person name="Shevchenko A."/>
            <person name="Choi S.R."/>
            <person name="Kim H.G."/>
            <person name="Park J.Y."/>
            <person name="Lim Y.P."/>
            <person name="Ludwig-Muller J."/>
            <person name="Dixelius C."/>
        </authorList>
    </citation>
    <scope>NUCLEOTIDE SEQUENCE</scope>
    <source>
        <tissue evidence="6">Potato root galls</tissue>
    </source>
</reference>
<comment type="similarity">
    <text evidence="2">Belongs to the CYRI family.</text>
</comment>
<accession>A0A0H5QKK4</accession>
<dbReference type="GO" id="GO:0031267">
    <property type="term" value="F:small GTPase binding"/>
    <property type="evidence" value="ECO:0007669"/>
    <property type="project" value="InterPro"/>
</dbReference>
<evidence type="ECO:0000256" key="3">
    <source>
        <dbReference type="ARBA" id="ARBA00023136"/>
    </source>
</evidence>
<dbReference type="InterPro" id="IPR009828">
    <property type="entry name" value="CYRIA/CYRIB_Rac1-bd"/>
</dbReference>
<dbReference type="EMBL" id="HACM01002096">
    <property type="protein sequence ID" value="CRZ02538.1"/>
    <property type="molecule type" value="Transcribed_RNA"/>
</dbReference>
<evidence type="ECO:0000256" key="4">
    <source>
        <dbReference type="ARBA" id="ARBA00023288"/>
    </source>
</evidence>
<organism evidence="6">
    <name type="scientific">Spongospora subterranea</name>
    <dbReference type="NCBI Taxonomy" id="70186"/>
    <lineage>
        <taxon>Eukaryota</taxon>
        <taxon>Sar</taxon>
        <taxon>Rhizaria</taxon>
        <taxon>Endomyxa</taxon>
        <taxon>Phytomyxea</taxon>
        <taxon>Plasmodiophorida</taxon>
        <taxon>Plasmodiophoridae</taxon>
        <taxon>Spongospora</taxon>
    </lineage>
</organism>
<proteinExistence type="inferred from homology"/>
<comment type="subcellular location">
    <subcellularLocation>
        <location evidence="1">Membrane</location>
        <topology evidence="1">Lipid-anchor</topology>
    </subcellularLocation>
</comment>
<evidence type="ECO:0000313" key="6">
    <source>
        <dbReference type="EMBL" id="CRZ02538.1"/>
    </source>
</evidence>
<evidence type="ECO:0000256" key="2">
    <source>
        <dbReference type="ARBA" id="ARBA00005778"/>
    </source>
</evidence>
<keyword evidence="3" id="KW-0472">Membrane</keyword>
<dbReference type="Pfam" id="PF07159">
    <property type="entry name" value="CYRIA-B_Rac1-bd"/>
    <property type="match status" value="1"/>
</dbReference>
<keyword evidence="4" id="KW-0449">Lipoprotein</keyword>